<comment type="caution">
    <text evidence="1">The sequence shown here is derived from an EMBL/GenBank/DDBJ whole genome shotgun (WGS) entry which is preliminary data.</text>
</comment>
<dbReference type="Proteomes" id="UP001189429">
    <property type="component" value="Unassembled WGS sequence"/>
</dbReference>
<feature type="non-terminal residue" evidence="1">
    <location>
        <position position="1"/>
    </location>
</feature>
<reference evidence="1" key="1">
    <citation type="submission" date="2023-10" db="EMBL/GenBank/DDBJ databases">
        <authorList>
            <person name="Chen Y."/>
            <person name="Shah S."/>
            <person name="Dougan E. K."/>
            <person name="Thang M."/>
            <person name="Chan C."/>
        </authorList>
    </citation>
    <scope>NUCLEOTIDE SEQUENCE [LARGE SCALE GENOMIC DNA]</scope>
</reference>
<evidence type="ECO:0000313" key="1">
    <source>
        <dbReference type="EMBL" id="CAK0898123.1"/>
    </source>
</evidence>
<gene>
    <name evidence="1" type="ORF">PCOR1329_LOCUS76092</name>
</gene>
<name>A0ABN9XI74_9DINO</name>
<sequence length="179" mass="18984">VAGNGLAAARAEPDAAQSELCTVRKCFEAVVGDSELADRIAALAPALSALLRGGAPSAEEVLRRNVALHADAPEGVSTATASCEDLRRLQKSDRLEGRQFTERGFETRRTWTFPWRFASRNLPRSELETLSSDGGDEVAAAIDAWDPDAAPPETVSSDGSDVGAIAEALDELSWSAMVE</sequence>
<organism evidence="1 2">
    <name type="scientific">Prorocentrum cordatum</name>
    <dbReference type="NCBI Taxonomy" id="2364126"/>
    <lineage>
        <taxon>Eukaryota</taxon>
        <taxon>Sar</taxon>
        <taxon>Alveolata</taxon>
        <taxon>Dinophyceae</taxon>
        <taxon>Prorocentrales</taxon>
        <taxon>Prorocentraceae</taxon>
        <taxon>Prorocentrum</taxon>
    </lineage>
</organism>
<feature type="non-terminal residue" evidence="1">
    <location>
        <position position="179"/>
    </location>
</feature>
<accession>A0ABN9XI74</accession>
<protein>
    <submittedName>
        <fullName evidence="1">Uncharacterized protein</fullName>
    </submittedName>
</protein>
<keyword evidence="2" id="KW-1185">Reference proteome</keyword>
<proteinExistence type="predicted"/>
<evidence type="ECO:0000313" key="2">
    <source>
        <dbReference type="Proteomes" id="UP001189429"/>
    </source>
</evidence>
<dbReference type="EMBL" id="CAUYUJ010020432">
    <property type="protein sequence ID" value="CAK0898123.1"/>
    <property type="molecule type" value="Genomic_DNA"/>
</dbReference>